<name>A0ABR4KND8_9EURO</name>
<accession>A0ABR4KND8</accession>
<evidence type="ECO:0000256" key="3">
    <source>
        <dbReference type="ARBA" id="ARBA00023128"/>
    </source>
</evidence>
<dbReference type="EMBL" id="JBFXLU010000018">
    <property type="protein sequence ID" value="KAL2853789.1"/>
    <property type="molecule type" value="Genomic_DNA"/>
</dbReference>
<dbReference type="Pfam" id="PF05047">
    <property type="entry name" value="L51_S25_CI-B8"/>
    <property type="match status" value="1"/>
</dbReference>
<evidence type="ECO:0000313" key="8">
    <source>
        <dbReference type="Proteomes" id="UP001610446"/>
    </source>
</evidence>
<dbReference type="SMART" id="SM00916">
    <property type="entry name" value="L51_S25_CI-B8"/>
    <property type="match status" value="1"/>
</dbReference>
<feature type="coiled-coil region" evidence="5">
    <location>
        <begin position="177"/>
        <end position="204"/>
    </location>
</feature>
<protein>
    <submittedName>
        <fullName evidence="7">CI-B8 domain-containing protein</fullName>
    </submittedName>
</protein>
<keyword evidence="3" id="KW-0496">Mitochondrion</keyword>
<keyword evidence="8" id="KW-1185">Reference proteome</keyword>
<evidence type="ECO:0000256" key="5">
    <source>
        <dbReference type="SAM" id="Coils"/>
    </source>
</evidence>
<comment type="subcellular location">
    <subcellularLocation>
        <location evidence="1">Mitochondrion</location>
    </subcellularLocation>
</comment>
<evidence type="ECO:0000256" key="1">
    <source>
        <dbReference type="ARBA" id="ARBA00004173"/>
    </source>
</evidence>
<dbReference type="InterPro" id="IPR007741">
    <property type="entry name" value="Ribosomal_mL43/mS25/NADH_DH"/>
</dbReference>
<dbReference type="PANTHER" id="PTHR13274:SF2">
    <property type="entry name" value="SMALL RIBOSOMAL SUBUNIT PROTEIN MS25"/>
    <property type="match status" value="1"/>
</dbReference>
<keyword evidence="5" id="KW-0175">Coiled coil</keyword>
<evidence type="ECO:0000256" key="2">
    <source>
        <dbReference type="ARBA" id="ARBA00022980"/>
    </source>
</evidence>
<dbReference type="Proteomes" id="UP001610446">
    <property type="component" value="Unassembled WGS sequence"/>
</dbReference>
<evidence type="ECO:0000259" key="6">
    <source>
        <dbReference type="SMART" id="SM00916"/>
    </source>
</evidence>
<dbReference type="InterPro" id="IPR036249">
    <property type="entry name" value="Thioredoxin-like_sf"/>
</dbReference>
<evidence type="ECO:0000313" key="7">
    <source>
        <dbReference type="EMBL" id="KAL2853789.1"/>
    </source>
</evidence>
<dbReference type="SUPFAM" id="SSF52833">
    <property type="entry name" value="Thioredoxin-like"/>
    <property type="match status" value="1"/>
</dbReference>
<dbReference type="PANTHER" id="PTHR13274">
    <property type="entry name" value="MITOCHONDRIAL RIBOSOMAL PROTEIN S25"/>
    <property type="match status" value="1"/>
</dbReference>
<organism evidence="7 8">
    <name type="scientific">Aspergillus pseudoustus</name>
    <dbReference type="NCBI Taxonomy" id="1810923"/>
    <lineage>
        <taxon>Eukaryota</taxon>
        <taxon>Fungi</taxon>
        <taxon>Dikarya</taxon>
        <taxon>Ascomycota</taxon>
        <taxon>Pezizomycotina</taxon>
        <taxon>Eurotiomycetes</taxon>
        <taxon>Eurotiomycetidae</taxon>
        <taxon>Eurotiales</taxon>
        <taxon>Aspergillaceae</taxon>
        <taxon>Aspergillus</taxon>
        <taxon>Aspergillus subgen. Nidulantes</taxon>
    </lineage>
</organism>
<feature type="domain" description="Ribosomal protein/NADH dehydrogenase" evidence="6">
    <location>
        <begin position="49"/>
        <end position="148"/>
    </location>
</feature>
<reference evidence="7 8" key="1">
    <citation type="submission" date="2024-07" db="EMBL/GenBank/DDBJ databases">
        <title>Section-level genome sequencing and comparative genomics of Aspergillus sections Usti and Cavernicolus.</title>
        <authorList>
            <consortium name="Lawrence Berkeley National Laboratory"/>
            <person name="Nybo J.L."/>
            <person name="Vesth T.C."/>
            <person name="Theobald S."/>
            <person name="Frisvad J.C."/>
            <person name="Larsen T.O."/>
            <person name="Kjaerboelling I."/>
            <person name="Rothschild-Mancinelli K."/>
            <person name="Lyhne E.K."/>
            <person name="Kogle M.E."/>
            <person name="Barry K."/>
            <person name="Clum A."/>
            <person name="Na H."/>
            <person name="Ledsgaard L."/>
            <person name="Lin J."/>
            <person name="Lipzen A."/>
            <person name="Kuo A."/>
            <person name="Riley R."/>
            <person name="Mondo S."/>
            <person name="Labutti K."/>
            <person name="Haridas S."/>
            <person name="Pangalinan J."/>
            <person name="Salamov A.A."/>
            <person name="Simmons B.A."/>
            <person name="Magnuson J.K."/>
            <person name="Chen J."/>
            <person name="Drula E."/>
            <person name="Henrissat B."/>
            <person name="Wiebenga A."/>
            <person name="Lubbers R.J."/>
            <person name="Gomes A.C."/>
            <person name="Makela M.R."/>
            <person name="Stajich J."/>
            <person name="Grigoriev I.V."/>
            <person name="Mortensen U.H."/>
            <person name="De Vries R.P."/>
            <person name="Baker S.E."/>
            <person name="Andersen M.R."/>
        </authorList>
    </citation>
    <scope>NUCLEOTIDE SEQUENCE [LARGE SCALE GENOMIC DNA]</scope>
    <source>
        <strain evidence="7 8">CBS 123904</strain>
    </source>
</reference>
<evidence type="ECO:0000256" key="4">
    <source>
        <dbReference type="ARBA" id="ARBA00023274"/>
    </source>
</evidence>
<dbReference type="Gene3D" id="3.40.30.10">
    <property type="entry name" value="Glutaredoxin"/>
    <property type="match status" value="1"/>
</dbReference>
<sequence>MPNLWKRLHKLKALLDVRIGTGAATLPSAATATKEFPAITRLHLTYARKIYGGHQGARHFWRNCLPRLKYHNPAIPMTVKQTTDQEGPATLTIYFSENLSRTASANAINVTDQHAPTPSGTEKTTVINLKNLTYTDIWHNLKALTGAEEVSPTVAEQAELKKVEEMQLKAVADRKRVADIRQAKKDQEKMLEQARGEVAKLRQS</sequence>
<gene>
    <name evidence="7" type="ORF">BJY01DRAFT_206388</name>
</gene>
<dbReference type="InterPro" id="IPR040049">
    <property type="entry name" value="Ribosomal_mS25/mL61"/>
</dbReference>
<keyword evidence="2" id="KW-0689">Ribosomal protein</keyword>
<proteinExistence type="predicted"/>
<keyword evidence="4" id="KW-0687">Ribonucleoprotein</keyword>
<comment type="caution">
    <text evidence="7">The sequence shown here is derived from an EMBL/GenBank/DDBJ whole genome shotgun (WGS) entry which is preliminary data.</text>
</comment>